<organism evidence="2">
    <name type="scientific">Cladocopium goreaui</name>
    <dbReference type="NCBI Taxonomy" id="2562237"/>
    <lineage>
        <taxon>Eukaryota</taxon>
        <taxon>Sar</taxon>
        <taxon>Alveolata</taxon>
        <taxon>Dinophyceae</taxon>
        <taxon>Suessiales</taxon>
        <taxon>Symbiodiniaceae</taxon>
        <taxon>Cladocopium</taxon>
    </lineage>
</organism>
<feature type="compositionally biased region" description="Basic and acidic residues" evidence="1">
    <location>
        <begin position="1"/>
        <end position="10"/>
    </location>
</feature>
<evidence type="ECO:0000313" key="2">
    <source>
        <dbReference type="EMBL" id="CAI3984647.1"/>
    </source>
</evidence>
<sequence length="121" mass="14237">MVAVDQERSTFHWHLSIPRRQGRRQLPTPLAPRLRRYGGRFRRRDNTPERPAERAAERAAEHLARETRDAVKVKCAQAARKRWKEMKEHTPASSFQKAMKPSKGSRFAFASEESRQMLKER</sequence>
<reference evidence="2" key="1">
    <citation type="submission" date="2022-10" db="EMBL/GenBank/DDBJ databases">
        <authorList>
            <person name="Chen Y."/>
            <person name="Dougan E. K."/>
            <person name="Chan C."/>
            <person name="Rhodes N."/>
            <person name="Thang M."/>
        </authorList>
    </citation>
    <scope>NUCLEOTIDE SEQUENCE</scope>
</reference>
<evidence type="ECO:0000313" key="3">
    <source>
        <dbReference type="EMBL" id="CAL4771959.1"/>
    </source>
</evidence>
<feature type="compositionally biased region" description="Basic and acidic residues" evidence="1">
    <location>
        <begin position="112"/>
        <end position="121"/>
    </location>
</feature>
<evidence type="ECO:0000313" key="4">
    <source>
        <dbReference type="Proteomes" id="UP001152797"/>
    </source>
</evidence>
<gene>
    <name evidence="2" type="ORF">C1SCF055_LOCUS12169</name>
</gene>
<comment type="caution">
    <text evidence="2">The sequence shown here is derived from an EMBL/GenBank/DDBJ whole genome shotgun (WGS) entry which is preliminary data.</text>
</comment>
<name>A0A9P1C368_9DINO</name>
<feature type="compositionally biased region" description="Basic residues" evidence="1">
    <location>
        <begin position="33"/>
        <end position="43"/>
    </location>
</feature>
<dbReference type="Proteomes" id="UP001152797">
    <property type="component" value="Unassembled WGS sequence"/>
</dbReference>
<feature type="compositionally biased region" description="Basic and acidic residues" evidence="1">
    <location>
        <begin position="44"/>
        <end position="57"/>
    </location>
</feature>
<feature type="region of interest" description="Disordered" evidence="1">
    <location>
        <begin position="1"/>
        <end position="57"/>
    </location>
</feature>
<accession>A0A9P1C368</accession>
<keyword evidence="4" id="KW-1185">Reference proteome</keyword>
<reference evidence="3 4" key="2">
    <citation type="submission" date="2024-05" db="EMBL/GenBank/DDBJ databases">
        <authorList>
            <person name="Chen Y."/>
            <person name="Shah S."/>
            <person name="Dougan E. K."/>
            <person name="Thang M."/>
            <person name="Chan C."/>
        </authorList>
    </citation>
    <scope>NUCLEOTIDE SEQUENCE [LARGE SCALE GENOMIC DNA]</scope>
</reference>
<dbReference type="EMBL" id="CAMXCT030000904">
    <property type="protein sequence ID" value="CAL4771959.1"/>
    <property type="molecule type" value="Genomic_DNA"/>
</dbReference>
<evidence type="ECO:0000256" key="1">
    <source>
        <dbReference type="SAM" id="MobiDB-lite"/>
    </source>
</evidence>
<dbReference type="AlphaFoldDB" id="A0A9P1C368"/>
<feature type="region of interest" description="Disordered" evidence="1">
    <location>
        <begin position="84"/>
        <end position="121"/>
    </location>
</feature>
<proteinExistence type="predicted"/>
<dbReference type="EMBL" id="CAMXCT020000904">
    <property type="protein sequence ID" value="CAL1138022.1"/>
    <property type="molecule type" value="Genomic_DNA"/>
</dbReference>
<dbReference type="EMBL" id="CAMXCT010000904">
    <property type="protein sequence ID" value="CAI3984647.1"/>
    <property type="molecule type" value="Genomic_DNA"/>
</dbReference>
<protein>
    <submittedName>
        <fullName evidence="2">Uncharacterized protein</fullName>
    </submittedName>
</protein>